<evidence type="ECO:0000313" key="2">
    <source>
        <dbReference type="EMBL" id="APE94673.1"/>
    </source>
</evidence>
<keyword evidence="4" id="KW-1185">Reference proteome</keyword>
<evidence type="ECO:0000313" key="4">
    <source>
        <dbReference type="Proteomes" id="UP000186165"/>
    </source>
</evidence>
<dbReference type="Proteomes" id="UP000186165">
    <property type="component" value="Chromosome"/>
</dbReference>
<sequence length="64" mass="6868">MSLIVSLAMSQQVECIVDGCHGVCEGETEEEVLSEVEAHVQEAHPDLTLDEETVGAVKAEIETV</sequence>
<dbReference type="Proteomes" id="UP000185608">
    <property type="component" value="Chromosome"/>
</dbReference>
<proteinExistence type="predicted"/>
<evidence type="ECO:0008006" key="5">
    <source>
        <dbReference type="Google" id="ProtNLM"/>
    </source>
</evidence>
<evidence type="ECO:0000313" key="3">
    <source>
        <dbReference type="Proteomes" id="UP000185608"/>
    </source>
</evidence>
<protein>
    <recommendedName>
        <fullName evidence="5">DUF1059 domain-containing protein</fullName>
    </recommendedName>
</protein>
<dbReference type="KEGG" id="hhsr:HSR6_0205"/>
<accession>A0A1J1AAU0</accession>
<evidence type="ECO:0000313" key="1">
    <source>
        <dbReference type="EMBL" id="AOW79420.1"/>
    </source>
</evidence>
<dbReference type="KEGG" id="halh:HTSR_0218"/>
<dbReference type="RefSeq" id="WP_083258768.1">
    <property type="nucleotide sequence ID" value="NZ_CP016070.1"/>
</dbReference>
<dbReference type="Pfam" id="PF06348">
    <property type="entry name" value="DUF1059"/>
    <property type="match status" value="1"/>
</dbReference>
<reference evidence="2" key="3">
    <citation type="journal article" date="2017" name="ISME J.">
        <title>Discovery of anaerobic lithoheterotrophic haloarchaea, ubiquitous in hypersaline habitats.</title>
        <authorList>
            <person name="Sorokin D.Y."/>
            <person name="Messina E."/>
            <person name="Smedile F."/>
            <person name="Roman P."/>
            <person name="Damste J.S.S."/>
            <person name="Ciordia S."/>
            <person name="Mena M.C."/>
            <person name="Ferrer M."/>
            <person name="Golyshin P.N."/>
            <person name="Kublanov I.V."/>
            <person name="Samarov N.I."/>
            <person name="Toshchakov S.V."/>
            <person name="La Cono V."/>
            <person name="Yakimov M.M."/>
        </authorList>
    </citation>
    <scope>NUCLEOTIDE SEQUENCE</scope>
    <source>
        <strain evidence="2">HSR6</strain>
    </source>
</reference>
<reference evidence="1 3" key="1">
    <citation type="submission" date="2016-06" db="EMBL/GenBank/DDBJ databases">
        <title>Discovery of anaerobic lithoheterotrophic haloarchaeon capable of sulfur respiration by hydrogen and formate.</title>
        <authorList>
            <person name="Sorokin D.Y."/>
            <person name="Kublanov I.V."/>
            <person name="Roman P."/>
            <person name="Sinninghe Damste J.S."/>
            <person name="Golyshin P.N."/>
            <person name="Rojo D."/>
            <person name="Ciordia S."/>
            <person name="Mena Md.C."/>
            <person name="Ferrer M."/>
            <person name="Smedile F."/>
            <person name="Messina E."/>
            <person name="La Cono V."/>
            <person name="Yakimov M.M."/>
        </authorList>
    </citation>
    <scope>NUCLEOTIDE SEQUENCE [LARGE SCALE GENOMIC DNA]</scope>
    <source>
        <strain evidence="1 3">HTSR1</strain>
    </source>
</reference>
<dbReference type="EMBL" id="CP016804">
    <property type="protein sequence ID" value="APE94673.1"/>
    <property type="molecule type" value="Genomic_DNA"/>
</dbReference>
<gene>
    <name evidence="2" type="ORF">HSR6_0205</name>
    <name evidence="1" type="ORF">HTSR_0218</name>
</gene>
<organism evidence="1 3">
    <name type="scientific">Halodesulfurarchaeum formicicum</name>
    <dbReference type="NCBI Taxonomy" id="1873524"/>
    <lineage>
        <taxon>Archaea</taxon>
        <taxon>Methanobacteriati</taxon>
        <taxon>Methanobacteriota</taxon>
        <taxon>Stenosarchaea group</taxon>
        <taxon>Halobacteria</taxon>
        <taxon>Halobacteriales</taxon>
        <taxon>Halobacteriaceae</taxon>
        <taxon>Halodesulfurarchaeum</taxon>
    </lineage>
</organism>
<dbReference type="EMBL" id="CP016070">
    <property type="protein sequence ID" value="AOW79420.1"/>
    <property type="molecule type" value="Genomic_DNA"/>
</dbReference>
<reference evidence="4" key="2">
    <citation type="submission" date="2016-08" db="EMBL/GenBank/DDBJ databases">
        <title>Discovery of first anaerobic lithoheterotrophic haloarchae widely represented in hypersaline habitats.</title>
        <authorList>
            <person name="Sorokin D.Y."/>
            <person name="Kublanov I.V."/>
            <person name="Roman P."/>
            <person name="Sinninghe Damste J.S."/>
            <person name="Golyshin P.N."/>
            <person name="Rojo D."/>
            <person name="Ciordia S."/>
            <person name="Mena Md.C."/>
            <person name="Ferrer M."/>
            <person name="Smedile F."/>
            <person name="Messina E."/>
            <person name="La Cono V."/>
            <person name="Yakimov M.M."/>
        </authorList>
    </citation>
    <scope>NUCLEOTIDE SEQUENCE [LARGE SCALE GENOMIC DNA]</scope>
    <source>
        <strain evidence="4">HSR6</strain>
    </source>
</reference>
<accession>A0A1D8S251</accession>
<dbReference type="InterPro" id="IPR009409">
    <property type="entry name" value="DUF1059"/>
</dbReference>
<dbReference type="AlphaFoldDB" id="A0A1D8S251"/>
<name>A0A1D8S251_9EURY</name>
<dbReference type="GeneID" id="32113855"/>